<dbReference type="AlphaFoldDB" id="A0AAV6LLQ9"/>
<accession>A0AAV6LLQ9</accession>
<proteinExistence type="predicted"/>
<name>A0AAV6LLQ9_9ERIC</name>
<feature type="signal peptide" evidence="1">
    <location>
        <begin position="1"/>
        <end position="37"/>
    </location>
</feature>
<protein>
    <recommendedName>
        <fullName evidence="4">Secreted protein</fullName>
    </recommendedName>
</protein>
<evidence type="ECO:0000313" key="2">
    <source>
        <dbReference type="EMBL" id="KAG5565772.1"/>
    </source>
</evidence>
<feature type="chain" id="PRO_5043663916" description="Secreted protein" evidence="1">
    <location>
        <begin position="38"/>
        <end position="123"/>
    </location>
</feature>
<organism evidence="2 3">
    <name type="scientific">Rhododendron griersonianum</name>
    <dbReference type="NCBI Taxonomy" id="479676"/>
    <lineage>
        <taxon>Eukaryota</taxon>
        <taxon>Viridiplantae</taxon>
        <taxon>Streptophyta</taxon>
        <taxon>Embryophyta</taxon>
        <taxon>Tracheophyta</taxon>
        <taxon>Spermatophyta</taxon>
        <taxon>Magnoliopsida</taxon>
        <taxon>eudicotyledons</taxon>
        <taxon>Gunneridae</taxon>
        <taxon>Pentapetalae</taxon>
        <taxon>asterids</taxon>
        <taxon>Ericales</taxon>
        <taxon>Ericaceae</taxon>
        <taxon>Ericoideae</taxon>
        <taxon>Rhodoreae</taxon>
        <taxon>Rhododendron</taxon>
    </lineage>
</organism>
<keyword evidence="1" id="KW-0732">Signal</keyword>
<comment type="caution">
    <text evidence="2">The sequence shown here is derived from an EMBL/GenBank/DDBJ whole genome shotgun (WGS) entry which is preliminary data.</text>
</comment>
<evidence type="ECO:0008006" key="4">
    <source>
        <dbReference type="Google" id="ProtNLM"/>
    </source>
</evidence>
<reference evidence="2" key="1">
    <citation type="submission" date="2020-08" db="EMBL/GenBank/DDBJ databases">
        <title>Plant Genome Project.</title>
        <authorList>
            <person name="Zhang R.-G."/>
        </authorList>
    </citation>
    <scope>NUCLEOTIDE SEQUENCE</scope>
    <source>
        <strain evidence="2">WSP0</strain>
        <tissue evidence="2">Leaf</tissue>
    </source>
</reference>
<evidence type="ECO:0000313" key="3">
    <source>
        <dbReference type="Proteomes" id="UP000823749"/>
    </source>
</evidence>
<sequence length="123" mass="13377">MYCNSCSALAFCATVQSSISWWQLPLMLLSFFMLQLARQCSEDARSSILLSAVSEAAEWSPIKSSSSQVLILLSSSEEQVLNLLSSQVLRSSLLKLGCCLSSSEDARSSILNGTQSSQVQVKF</sequence>
<dbReference type="Proteomes" id="UP000823749">
    <property type="component" value="Chromosome 1"/>
</dbReference>
<keyword evidence="3" id="KW-1185">Reference proteome</keyword>
<dbReference type="EMBL" id="JACTNZ010000001">
    <property type="protein sequence ID" value="KAG5565772.1"/>
    <property type="molecule type" value="Genomic_DNA"/>
</dbReference>
<evidence type="ECO:0000256" key="1">
    <source>
        <dbReference type="SAM" id="SignalP"/>
    </source>
</evidence>
<gene>
    <name evidence="2" type="ORF">RHGRI_001630</name>
</gene>